<sequence length="200" mass="20951">MGVRLLGQGVEDEKLVMRTTSSARKRSTAPASSIPRPPSSSTSGCMTATSRAPRMVSLPRRTSRRRSHVSTSQFHSPSTSASGARSEQVNTEEGPSITPSTHFDPGGAPPPPLTDKGKGTVGDAHAEPEGDDGFVDTGGGGSRMPRTPRSAACLRLSRRIAKVSLNNDFFSPVSTKLEAAISSLLAVLFSSVNGRHLVLA</sequence>
<proteinExistence type="predicted"/>
<evidence type="ECO:0000256" key="1">
    <source>
        <dbReference type="SAM" id="MobiDB-lite"/>
    </source>
</evidence>
<feature type="region of interest" description="Disordered" evidence="1">
    <location>
        <begin position="1"/>
        <end position="148"/>
    </location>
</feature>
<protein>
    <submittedName>
        <fullName evidence="2">Uncharacterized protein</fullName>
    </submittedName>
</protein>
<evidence type="ECO:0000313" key="2">
    <source>
        <dbReference type="EMBL" id="KAJ7309954.1"/>
    </source>
</evidence>
<accession>A0AAD6Z7G1</accession>
<keyword evidence="3" id="KW-1185">Reference proteome</keyword>
<dbReference type="EMBL" id="JARIHO010000080">
    <property type="protein sequence ID" value="KAJ7309954.1"/>
    <property type="molecule type" value="Genomic_DNA"/>
</dbReference>
<organism evidence="2 3">
    <name type="scientific">Mycena albidolilacea</name>
    <dbReference type="NCBI Taxonomy" id="1033008"/>
    <lineage>
        <taxon>Eukaryota</taxon>
        <taxon>Fungi</taxon>
        <taxon>Dikarya</taxon>
        <taxon>Basidiomycota</taxon>
        <taxon>Agaricomycotina</taxon>
        <taxon>Agaricomycetes</taxon>
        <taxon>Agaricomycetidae</taxon>
        <taxon>Agaricales</taxon>
        <taxon>Marasmiineae</taxon>
        <taxon>Mycenaceae</taxon>
        <taxon>Mycena</taxon>
    </lineage>
</organism>
<reference evidence="2" key="1">
    <citation type="submission" date="2023-03" db="EMBL/GenBank/DDBJ databases">
        <title>Massive genome expansion in bonnet fungi (Mycena s.s.) driven by repeated elements and novel gene families across ecological guilds.</title>
        <authorList>
            <consortium name="Lawrence Berkeley National Laboratory"/>
            <person name="Harder C.B."/>
            <person name="Miyauchi S."/>
            <person name="Viragh M."/>
            <person name="Kuo A."/>
            <person name="Thoen E."/>
            <person name="Andreopoulos B."/>
            <person name="Lu D."/>
            <person name="Skrede I."/>
            <person name="Drula E."/>
            <person name="Henrissat B."/>
            <person name="Morin E."/>
            <person name="Kohler A."/>
            <person name="Barry K."/>
            <person name="LaButti K."/>
            <person name="Morin E."/>
            <person name="Salamov A."/>
            <person name="Lipzen A."/>
            <person name="Mereny Z."/>
            <person name="Hegedus B."/>
            <person name="Baldrian P."/>
            <person name="Stursova M."/>
            <person name="Weitz H."/>
            <person name="Taylor A."/>
            <person name="Grigoriev I.V."/>
            <person name="Nagy L.G."/>
            <person name="Martin F."/>
            <person name="Kauserud H."/>
        </authorList>
    </citation>
    <scope>NUCLEOTIDE SEQUENCE</scope>
    <source>
        <strain evidence="2">CBHHK002</strain>
    </source>
</reference>
<gene>
    <name evidence="2" type="ORF">DFH08DRAFT_483416</name>
</gene>
<dbReference type="Proteomes" id="UP001218218">
    <property type="component" value="Unassembled WGS sequence"/>
</dbReference>
<feature type="compositionally biased region" description="Polar residues" evidence="1">
    <location>
        <begin position="73"/>
        <end position="101"/>
    </location>
</feature>
<evidence type="ECO:0000313" key="3">
    <source>
        <dbReference type="Proteomes" id="UP001218218"/>
    </source>
</evidence>
<dbReference type="AlphaFoldDB" id="A0AAD6Z7G1"/>
<comment type="caution">
    <text evidence="2">The sequence shown here is derived from an EMBL/GenBank/DDBJ whole genome shotgun (WGS) entry which is preliminary data.</text>
</comment>
<feature type="compositionally biased region" description="Low complexity" evidence="1">
    <location>
        <begin position="28"/>
        <end position="43"/>
    </location>
</feature>
<name>A0AAD6Z7G1_9AGAR</name>